<sequence>MINIIEKLKIRFLSRPDAASWSDWRKWKKETKSKYPIRYFLLDTAPTFISSNWRWWISEPIYNFKCKYIVKYHHIKIDVDSFMKYDKTSFRNYHWFDSDTQILYGMFQILVDFIEKESDIIDWSADPEHKRIFDELTKLYKWWIEDRPNRDDSYPCSGDFGVEDEDIFGDHVSKQPGYKAWRDACDKREQRDREYDLEDTEMLIRLITIRKYMWT</sequence>
<accession>A0A0F9IBP9</accession>
<reference evidence="1" key="1">
    <citation type="journal article" date="2015" name="Nature">
        <title>Complex archaea that bridge the gap between prokaryotes and eukaryotes.</title>
        <authorList>
            <person name="Spang A."/>
            <person name="Saw J.H."/>
            <person name="Jorgensen S.L."/>
            <person name="Zaremba-Niedzwiedzka K."/>
            <person name="Martijn J."/>
            <person name="Lind A.E."/>
            <person name="van Eijk R."/>
            <person name="Schleper C."/>
            <person name="Guy L."/>
            <person name="Ettema T.J."/>
        </authorList>
    </citation>
    <scope>NUCLEOTIDE SEQUENCE</scope>
</reference>
<protein>
    <submittedName>
        <fullName evidence="1">Uncharacterized protein</fullName>
    </submittedName>
</protein>
<gene>
    <name evidence="1" type="ORF">LCGC14_1961250</name>
</gene>
<organism evidence="1">
    <name type="scientific">marine sediment metagenome</name>
    <dbReference type="NCBI Taxonomy" id="412755"/>
    <lineage>
        <taxon>unclassified sequences</taxon>
        <taxon>metagenomes</taxon>
        <taxon>ecological metagenomes</taxon>
    </lineage>
</organism>
<dbReference type="AlphaFoldDB" id="A0A0F9IBP9"/>
<comment type="caution">
    <text evidence="1">The sequence shown here is derived from an EMBL/GenBank/DDBJ whole genome shotgun (WGS) entry which is preliminary data.</text>
</comment>
<name>A0A0F9IBP9_9ZZZZ</name>
<proteinExistence type="predicted"/>
<dbReference type="EMBL" id="LAZR01021603">
    <property type="protein sequence ID" value="KKL84787.1"/>
    <property type="molecule type" value="Genomic_DNA"/>
</dbReference>
<evidence type="ECO:0000313" key="1">
    <source>
        <dbReference type="EMBL" id="KKL84787.1"/>
    </source>
</evidence>